<dbReference type="Proteomes" id="UP000016567">
    <property type="component" value="Unassembled WGS sequence"/>
</dbReference>
<gene>
    <name evidence="1" type="ORF">VAZ01S_026_00770</name>
</gene>
<dbReference type="AlphaFoldDB" id="U3A6C6"/>
<sequence length="51" mass="5957">MNAEYEPYRRAQYTHYVLGTQCVSEGLLENIINYHENAYARETPYAINTQG</sequence>
<name>U3A6C6_9VIBR</name>
<accession>U3A6C6</accession>
<evidence type="ECO:0000313" key="1">
    <source>
        <dbReference type="EMBL" id="GAD75571.1"/>
    </source>
</evidence>
<proteinExistence type="predicted"/>
<reference evidence="1 2" key="1">
    <citation type="submission" date="2013-09" db="EMBL/GenBank/DDBJ databases">
        <title>Whole genome shotgun sequence of Vibrio azureus NBRC 104587.</title>
        <authorList>
            <person name="Isaki S."/>
            <person name="Hosoyama A."/>
            <person name="Numata M."/>
            <person name="Hashimoto M."/>
            <person name="Hosoyama Y."/>
            <person name="Tsuchikane K."/>
            <person name="Noguchi M."/>
            <person name="Hirakata S."/>
            <person name="Ichikawa N."/>
            <person name="Ohji S."/>
            <person name="Yamazoe A."/>
            <person name="Fujita N."/>
        </authorList>
    </citation>
    <scope>NUCLEOTIDE SEQUENCE [LARGE SCALE GENOMIC DNA]</scope>
    <source>
        <strain evidence="1 2">NBRC 104587</strain>
    </source>
</reference>
<evidence type="ECO:0000313" key="2">
    <source>
        <dbReference type="Proteomes" id="UP000016567"/>
    </source>
</evidence>
<protein>
    <submittedName>
        <fullName evidence="1">Uncharacterized protein</fullName>
    </submittedName>
</protein>
<dbReference type="STRING" id="1219077.VAZ01S_026_00770"/>
<organism evidence="1 2">
    <name type="scientific">Vibrio azureus NBRC 104587</name>
    <dbReference type="NCBI Taxonomy" id="1219077"/>
    <lineage>
        <taxon>Bacteria</taxon>
        <taxon>Pseudomonadati</taxon>
        <taxon>Pseudomonadota</taxon>
        <taxon>Gammaproteobacteria</taxon>
        <taxon>Vibrionales</taxon>
        <taxon>Vibrionaceae</taxon>
        <taxon>Vibrio</taxon>
    </lineage>
</organism>
<comment type="caution">
    <text evidence="1">The sequence shown here is derived from an EMBL/GenBank/DDBJ whole genome shotgun (WGS) entry which is preliminary data.</text>
</comment>
<dbReference type="EMBL" id="BATL01000026">
    <property type="protein sequence ID" value="GAD75571.1"/>
    <property type="molecule type" value="Genomic_DNA"/>
</dbReference>
<keyword evidence="2" id="KW-1185">Reference proteome</keyword>